<sequence>MHPQFPSSVPADNVSDEIAHHKQSFTNQQPINATTNAGNDNAGNDSDLTDLSDLEADKPLNVRSTAGKANECAAIHNITKFVQPTAAKLLNLKGYKPIDFSSTVAVKKMTKFTKPKAKKAKAGKSGGMQQKPKLRSHEVPQHLRPNVPAHLFRSVFHRRSMVAEYLNRVFKKARVINVDFDLAVAYFLQHTHTLLLGDIPSSVNQVLADFSLLEPLTGRQDCLLECAVHIKQTLNDYDAIPGSTKPFALRYPNLTALNNLAIERSTSPKVVGHAEAVVFLDHAGRVVAISVPPKISNLTESLSGQERGGMALEGHAEVNDIPRLQGPVTLDTHLNSPLLAAAQSPFAVSNEASARLSGAASTFLDVPGGFSGAISSQAVGYGRYSHLSAGMSDTAMAFGEKRQGHPSSKWDEANVSHYNLPTIIQMGNEHAYKREDQARIDSELLWHLEMGRLIIKAFLPSSYSAARQALQVIVKHGTPAAAAAIKNLVNPLGIGRHTMFGIQVDHHRDGHNAPLFASANFFGKNYGGGELILNYLGYAVHGGPGHSVHAAFDILMHGVGRITRLPTPDDSPPQRICMAIYSHADVFAGAARFSGMQQEPKVFSDRRLWIPFYPVNFDLEKTCDIFLAEEKRLNNKHRNEVRIYKAAKAARLAAGLSLEEAEAGAAATVDSFRTAAVSLQ</sequence>
<dbReference type="GeneID" id="18923408"/>
<evidence type="ECO:0000256" key="1">
    <source>
        <dbReference type="SAM" id="MobiDB-lite"/>
    </source>
</evidence>
<evidence type="ECO:0000313" key="3">
    <source>
        <dbReference type="Proteomes" id="UP000001072"/>
    </source>
</evidence>
<dbReference type="Proteomes" id="UP000001072">
    <property type="component" value="Unassembled WGS sequence"/>
</dbReference>
<dbReference type="InParanoid" id="F4RS98"/>
<feature type="region of interest" description="Disordered" evidence="1">
    <location>
        <begin position="115"/>
        <end position="138"/>
    </location>
</feature>
<dbReference type="KEGG" id="mlr:MELLADRAFT_108188"/>
<name>F4RS98_MELLP</name>
<feature type="compositionally biased region" description="Low complexity" evidence="1">
    <location>
        <begin position="32"/>
        <end position="45"/>
    </location>
</feature>
<dbReference type="EMBL" id="GL883117">
    <property type="protein sequence ID" value="EGG04730.1"/>
    <property type="molecule type" value="Genomic_DNA"/>
</dbReference>
<organism evidence="3">
    <name type="scientific">Melampsora larici-populina (strain 98AG31 / pathotype 3-4-7)</name>
    <name type="common">Poplar leaf rust fungus</name>
    <dbReference type="NCBI Taxonomy" id="747676"/>
    <lineage>
        <taxon>Eukaryota</taxon>
        <taxon>Fungi</taxon>
        <taxon>Dikarya</taxon>
        <taxon>Basidiomycota</taxon>
        <taxon>Pucciniomycotina</taxon>
        <taxon>Pucciniomycetes</taxon>
        <taxon>Pucciniales</taxon>
        <taxon>Melampsoraceae</taxon>
        <taxon>Melampsora</taxon>
    </lineage>
</organism>
<protein>
    <submittedName>
        <fullName evidence="2">Uncharacterized protein</fullName>
    </submittedName>
</protein>
<dbReference type="RefSeq" id="XP_007412169.1">
    <property type="nucleotide sequence ID" value="XM_007412107.1"/>
</dbReference>
<evidence type="ECO:0000313" key="2">
    <source>
        <dbReference type="EMBL" id="EGG04730.1"/>
    </source>
</evidence>
<feature type="region of interest" description="Disordered" evidence="1">
    <location>
        <begin position="24"/>
        <end position="52"/>
    </location>
</feature>
<reference evidence="3" key="1">
    <citation type="journal article" date="2011" name="Proc. Natl. Acad. Sci. U.S.A.">
        <title>Obligate biotrophy features unraveled by the genomic analysis of rust fungi.</title>
        <authorList>
            <person name="Duplessis S."/>
            <person name="Cuomo C.A."/>
            <person name="Lin Y.-C."/>
            <person name="Aerts A."/>
            <person name="Tisserant E."/>
            <person name="Veneault-Fourrey C."/>
            <person name="Joly D.L."/>
            <person name="Hacquard S."/>
            <person name="Amselem J."/>
            <person name="Cantarel B.L."/>
            <person name="Chiu R."/>
            <person name="Coutinho P.M."/>
            <person name="Feau N."/>
            <person name="Field M."/>
            <person name="Frey P."/>
            <person name="Gelhaye E."/>
            <person name="Goldberg J."/>
            <person name="Grabherr M.G."/>
            <person name="Kodira C.D."/>
            <person name="Kohler A."/>
            <person name="Kuees U."/>
            <person name="Lindquist E.A."/>
            <person name="Lucas S.M."/>
            <person name="Mago R."/>
            <person name="Mauceli E."/>
            <person name="Morin E."/>
            <person name="Murat C."/>
            <person name="Pangilinan J.L."/>
            <person name="Park R."/>
            <person name="Pearson M."/>
            <person name="Quesneville H."/>
            <person name="Rouhier N."/>
            <person name="Sakthikumar S."/>
            <person name="Salamov A.A."/>
            <person name="Schmutz J."/>
            <person name="Selles B."/>
            <person name="Shapiro H."/>
            <person name="Tanguay P."/>
            <person name="Tuskan G.A."/>
            <person name="Henrissat B."/>
            <person name="Van de Peer Y."/>
            <person name="Rouze P."/>
            <person name="Ellis J.G."/>
            <person name="Dodds P.N."/>
            <person name="Schein J.E."/>
            <person name="Zhong S."/>
            <person name="Hamelin R.C."/>
            <person name="Grigoriev I.V."/>
            <person name="Szabo L.J."/>
            <person name="Martin F."/>
        </authorList>
    </citation>
    <scope>NUCLEOTIDE SEQUENCE [LARGE SCALE GENOMIC DNA]</scope>
    <source>
        <strain evidence="3">98AG31 / pathotype 3-4-7</strain>
    </source>
</reference>
<dbReference type="VEuPathDB" id="FungiDB:MELLADRAFT_108188"/>
<keyword evidence="3" id="KW-1185">Reference proteome</keyword>
<dbReference type="OrthoDB" id="2505381at2759"/>
<dbReference type="AlphaFoldDB" id="F4RS98"/>
<dbReference type="HOGENOM" id="CLU_029635_0_0_1"/>
<proteinExistence type="predicted"/>
<accession>F4RS98</accession>
<gene>
    <name evidence="2" type="ORF">MELLADRAFT_108188</name>
</gene>